<feature type="region of interest" description="Disordered" evidence="1">
    <location>
        <begin position="1"/>
        <end position="20"/>
    </location>
</feature>
<name>A0ABT9EB73_9PROT</name>
<organism evidence="2 3">
    <name type="scientific">Paracraurococcus lichenis</name>
    <dbReference type="NCBI Taxonomy" id="3064888"/>
    <lineage>
        <taxon>Bacteria</taxon>
        <taxon>Pseudomonadati</taxon>
        <taxon>Pseudomonadota</taxon>
        <taxon>Alphaproteobacteria</taxon>
        <taxon>Acetobacterales</taxon>
        <taxon>Roseomonadaceae</taxon>
        <taxon>Paracraurococcus</taxon>
    </lineage>
</organism>
<dbReference type="RefSeq" id="WP_305108240.1">
    <property type="nucleotide sequence ID" value="NZ_JAUTWS010000085.1"/>
</dbReference>
<accession>A0ABT9EB73</accession>
<evidence type="ECO:0000256" key="1">
    <source>
        <dbReference type="SAM" id="MobiDB-lite"/>
    </source>
</evidence>
<sequence>MSNRNQSCPDGAAPATARRHGAVEKLRSLVAHPTTEDVLRAVARDRLDVLAPRRATLVAGAPRRRASDRVAAITGGARRLVQAAYGGMACVPGREEVSPRLDLLV</sequence>
<dbReference type="Proteomes" id="UP001243009">
    <property type="component" value="Unassembled WGS sequence"/>
</dbReference>
<proteinExistence type="predicted"/>
<gene>
    <name evidence="2" type="ORF">Q7A36_33950</name>
</gene>
<reference evidence="2 3" key="1">
    <citation type="submission" date="2023-08" db="EMBL/GenBank/DDBJ databases">
        <title>The draft genome sequence of Paracraurococcus sp. LOR1-02.</title>
        <authorList>
            <person name="Kingkaew E."/>
            <person name="Tanasupawat S."/>
        </authorList>
    </citation>
    <scope>NUCLEOTIDE SEQUENCE [LARGE SCALE GENOMIC DNA]</scope>
    <source>
        <strain evidence="2 3">LOR1-02</strain>
    </source>
</reference>
<evidence type="ECO:0000313" key="2">
    <source>
        <dbReference type="EMBL" id="MDO9713382.1"/>
    </source>
</evidence>
<evidence type="ECO:0000313" key="3">
    <source>
        <dbReference type="Proteomes" id="UP001243009"/>
    </source>
</evidence>
<dbReference type="EMBL" id="JAUTWS010000085">
    <property type="protein sequence ID" value="MDO9713382.1"/>
    <property type="molecule type" value="Genomic_DNA"/>
</dbReference>
<keyword evidence="3" id="KW-1185">Reference proteome</keyword>
<comment type="caution">
    <text evidence="2">The sequence shown here is derived from an EMBL/GenBank/DDBJ whole genome shotgun (WGS) entry which is preliminary data.</text>
</comment>
<protein>
    <submittedName>
        <fullName evidence="2">Uncharacterized protein</fullName>
    </submittedName>
</protein>